<keyword evidence="3 6" id="KW-1133">Transmembrane helix</keyword>
<sequence length="329" mass="36587">MSSSSPPATSNEPLDTTIAVVTPENIAFKYQLAGPFRRLPAYLIDVAVRWIVMILFIVVMMFTGSMVDIRFMSPFIVAAGFILNFVVSWFYGTLFETYFNGRTIGKWATGIRVIDVDGRPIDGKRALIRNLLRVADLAPMAAPSTFGADDVPPMLFIPTAMIGLTTILFTRRMQRLGDLAAGTMVIVDERGWQLPVAKVDDPRVPALASFIPGDYRISRSMARTLAIYTERRHFLTPARRREVAKHLTNPLLDRFEFRRDVDPDLLMYALYYQAFLAEPSAELPDMGPLAGYSPLAKDANKPTGFTPTNETTNIDPTTPSTTVAAEPQI</sequence>
<evidence type="ECO:0000256" key="2">
    <source>
        <dbReference type="ARBA" id="ARBA00022692"/>
    </source>
</evidence>
<dbReference type="Pfam" id="PF06271">
    <property type="entry name" value="RDD"/>
    <property type="match status" value="1"/>
</dbReference>
<feature type="domain" description="RDD" evidence="7">
    <location>
        <begin position="32"/>
        <end position="182"/>
    </location>
</feature>
<evidence type="ECO:0000313" key="9">
    <source>
        <dbReference type="Proteomes" id="UP000315471"/>
    </source>
</evidence>
<comment type="caution">
    <text evidence="8">The sequence shown here is derived from an EMBL/GenBank/DDBJ whole genome shotgun (WGS) entry which is preliminary data.</text>
</comment>
<gene>
    <name evidence="8" type="ORF">Q31b_36770</name>
</gene>
<dbReference type="AlphaFoldDB" id="A0A5C6DZK0"/>
<feature type="transmembrane region" description="Helical" evidence="6">
    <location>
        <begin position="39"/>
        <end position="59"/>
    </location>
</feature>
<dbReference type="GO" id="GO:0016020">
    <property type="term" value="C:membrane"/>
    <property type="evidence" value="ECO:0007669"/>
    <property type="project" value="UniProtKB-SubCell"/>
</dbReference>
<dbReference type="PANTHER" id="PTHR38480">
    <property type="entry name" value="SLR0254 PROTEIN"/>
    <property type="match status" value="1"/>
</dbReference>
<dbReference type="EMBL" id="SJPY01000005">
    <property type="protein sequence ID" value="TWU40329.1"/>
    <property type="molecule type" value="Genomic_DNA"/>
</dbReference>
<proteinExistence type="predicted"/>
<evidence type="ECO:0000259" key="7">
    <source>
        <dbReference type="Pfam" id="PF06271"/>
    </source>
</evidence>
<organism evidence="8 9">
    <name type="scientific">Novipirellula aureliae</name>
    <dbReference type="NCBI Taxonomy" id="2527966"/>
    <lineage>
        <taxon>Bacteria</taxon>
        <taxon>Pseudomonadati</taxon>
        <taxon>Planctomycetota</taxon>
        <taxon>Planctomycetia</taxon>
        <taxon>Pirellulales</taxon>
        <taxon>Pirellulaceae</taxon>
        <taxon>Novipirellula</taxon>
    </lineage>
</organism>
<dbReference type="RefSeq" id="WP_146600911.1">
    <property type="nucleotide sequence ID" value="NZ_SJPY01000005.1"/>
</dbReference>
<dbReference type="OrthoDB" id="9787732at2"/>
<name>A0A5C6DZK0_9BACT</name>
<evidence type="ECO:0000313" key="8">
    <source>
        <dbReference type="EMBL" id="TWU40329.1"/>
    </source>
</evidence>
<feature type="compositionally biased region" description="Low complexity" evidence="5">
    <location>
        <begin position="311"/>
        <end position="322"/>
    </location>
</feature>
<protein>
    <submittedName>
        <fullName evidence="8">RDD family protein</fullName>
    </submittedName>
</protein>
<evidence type="ECO:0000256" key="6">
    <source>
        <dbReference type="SAM" id="Phobius"/>
    </source>
</evidence>
<reference evidence="8 9" key="1">
    <citation type="submission" date="2019-02" db="EMBL/GenBank/DDBJ databases">
        <title>Deep-cultivation of Planctomycetes and their phenomic and genomic characterization uncovers novel biology.</title>
        <authorList>
            <person name="Wiegand S."/>
            <person name="Jogler M."/>
            <person name="Boedeker C."/>
            <person name="Pinto D."/>
            <person name="Vollmers J."/>
            <person name="Rivas-Marin E."/>
            <person name="Kohn T."/>
            <person name="Peeters S.H."/>
            <person name="Heuer A."/>
            <person name="Rast P."/>
            <person name="Oberbeckmann S."/>
            <person name="Bunk B."/>
            <person name="Jeske O."/>
            <person name="Meyerdierks A."/>
            <person name="Storesund J.E."/>
            <person name="Kallscheuer N."/>
            <person name="Luecker S."/>
            <person name="Lage O.M."/>
            <person name="Pohl T."/>
            <person name="Merkel B.J."/>
            <person name="Hornburger P."/>
            <person name="Mueller R.-W."/>
            <person name="Bruemmer F."/>
            <person name="Labrenz M."/>
            <person name="Spormann A.M."/>
            <person name="Op Den Camp H."/>
            <person name="Overmann J."/>
            <person name="Amann R."/>
            <person name="Jetten M.S.M."/>
            <person name="Mascher T."/>
            <person name="Medema M.H."/>
            <person name="Devos D.P."/>
            <person name="Kaster A.-K."/>
            <person name="Ovreas L."/>
            <person name="Rohde M."/>
            <person name="Galperin M.Y."/>
            <person name="Jogler C."/>
        </authorList>
    </citation>
    <scope>NUCLEOTIDE SEQUENCE [LARGE SCALE GENOMIC DNA]</scope>
    <source>
        <strain evidence="8 9">Q31b</strain>
    </source>
</reference>
<feature type="transmembrane region" description="Helical" evidence="6">
    <location>
        <begin position="71"/>
        <end position="91"/>
    </location>
</feature>
<accession>A0A5C6DZK0</accession>
<evidence type="ECO:0000256" key="5">
    <source>
        <dbReference type="SAM" id="MobiDB-lite"/>
    </source>
</evidence>
<dbReference type="Proteomes" id="UP000315471">
    <property type="component" value="Unassembled WGS sequence"/>
</dbReference>
<keyword evidence="4 6" id="KW-0472">Membrane</keyword>
<comment type="subcellular location">
    <subcellularLocation>
        <location evidence="1">Membrane</location>
        <topology evidence="1">Multi-pass membrane protein</topology>
    </subcellularLocation>
</comment>
<feature type="region of interest" description="Disordered" evidence="5">
    <location>
        <begin position="292"/>
        <end position="329"/>
    </location>
</feature>
<keyword evidence="2 6" id="KW-0812">Transmembrane</keyword>
<keyword evidence="9" id="KW-1185">Reference proteome</keyword>
<feature type="transmembrane region" description="Helical" evidence="6">
    <location>
        <begin position="151"/>
        <end position="169"/>
    </location>
</feature>
<evidence type="ECO:0000256" key="1">
    <source>
        <dbReference type="ARBA" id="ARBA00004141"/>
    </source>
</evidence>
<dbReference type="InterPro" id="IPR010432">
    <property type="entry name" value="RDD"/>
</dbReference>
<evidence type="ECO:0000256" key="3">
    <source>
        <dbReference type="ARBA" id="ARBA00022989"/>
    </source>
</evidence>
<dbReference type="PANTHER" id="PTHR38480:SF1">
    <property type="entry name" value="SLR0254 PROTEIN"/>
    <property type="match status" value="1"/>
</dbReference>
<evidence type="ECO:0000256" key="4">
    <source>
        <dbReference type="ARBA" id="ARBA00023136"/>
    </source>
</evidence>